<gene>
    <name evidence="2" type="ORF">T4E_1244</name>
</gene>
<proteinExistence type="predicted"/>
<keyword evidence="1" id="KW-0472">Membrane</keyword>
<accession>A0A0V0YHI6</accession>
<keyword evidence="1" id="KW-1133">Transmembrane helix</keyword>
<comment type="caution">
    <text evidence="2">The sequence shown here is derived from an EMBL/GenBank/DDBJ whole genome shotgun (WGS) entry which is preliminary data.</text>
</comment>
<dbReference type="Proteomes" id="UP000054815">
    <property type="component" value="Unassembled WGS sequence"/>
</dbReference>
<protein>
    <submittedName>
        <fullName evidence="2">Uncharacterized protein</fullName>
    </submittedName>
</protein>
<sequence length="556" mass="61621">MNKWPNNLKPFSLSWAMVDGTDIFRGQDNLYLQIFRRHEKGLSDEITVVGYLYQFADTRIIMNSVAMQQARLIKQSLFRPHFLPALMLSSQDHFITQLEEVAIQLYIESLTSSKLKILDNYVHILIRDLRAPYLAVENLDFNSSTTTTITGMKMPSEENSPHFPPPGYGLPTPPVCTDCRSVSLSVALAETLPLAAQMGAHLVAADVFQDVQDMPMGDSLQCSPITLGPKAFHHLEFLAASSSAYFSKQYPDMQKFYVAFHVQLVKPKTMMTTLPLKDAHPASHCSKVLRDSTPAFQCFCPSTIRSYGPREAVNLLPYKRSKAITSLPAIQARAITSFLLLFFFIFFLVQYRYSEWDGARLSHATTTCCAASVSSDSTATTTSSLTSTSIMKETDNFLVEFSALRFADGAEPLPTATSALPQSSRPLQCRPDIPSRSCRAHLASIKPSSPGSLWILQPASILKPDPVYHQCASAHSTCGSQRELDGTILFFTNTTGPLSRRCNGCFIGQALAVSIRFLTKFIRPKPSSPSKIAFFNRRSTSMSVCLHSDSLTKTLS</sequence>
<keyword evidence="1" id="KW-0812">Transmembrane</keyword>
<evidence type="ECO:0000313" key="2">
    <source>
        <dbReference type="EMBL" id="KRX99793.1"/>
    </source>
</evidence>
<reference evidence="2 3" key="1">
    <citation type="submission" date="2015-01" db="EMBL/GenBank/DDBJ databases">
        <title>Evolution of Trichinella species and genotypes.</title>
        <authorList>
            <person name="Korhonen P.K."/>
            <person name="Edoardo P."/>
            <person name="Giuseppe L.R."/>
            <person name="Gasser R.B."/>
        </authorList>
    </citation>
    <scope>NUCLEOTIDE SEQUENCE [LARGE SCALE GENOMIC DNA]</scope>
    <source>
        <strain evidence="2">ISS141</strain>
    </source>
</reference>
<dbReference type="AlphaFoldDB" id="A0A0V0YHI6"/>
<dbReference type="EMBL" id="JYDU01000012">
    <property type="protein sequence ID" value="KRX99793.1"/>
    <property type="molecule type" value="Genomic_DNA"/>
</dbReference>
<organism evidence="2 3">
    <name type="scientific">Trichinella pseudospiralis</name>
    <name type="common">Parasitic roundworm</name>
    <dbReference type="NCBI Taxonomy" id="6337"/>
    <lineage>
        <taxon>Eukaryota</taxon>
        <taxon>Metazoa</taxon>
        <taxon>Ecdysozoa</taxon>
        <taxon>Nematoda</taxon>
        <taxon>Enoplea</taxon>
        <taxon>Dorylaimia</taxon>
        <taxon>Trichinellida</taxon>
        <taxon>Trichinellidae</taxon>
        <taxon>Trichinella</taxon>
    </lineage>
</organism>
<evidence type="ECO:0000256" key="1">
    <source>
        <dbReference type="SAM" id="Phobius"/>
    </source>
</evidence>
<name>A0A0V0YHI6_TRIPS</name>
<evidence type="ECO:0000313" key="3">
    <source>
        <dbReference type="Proteomes" id="UP000054815"/>
    </source>
</evidence>
<feature type="transmembrane region" description="Helical" evidence="1">
    <location>
        <begin position="330"/>
        <end position="351"/>
    </location>
</feature>